<keyword evidence="2" id="KW-1185">Reference proteome</keyword>
<dbReference type="PANTHER" id="PTHR43431:SF1">
    <property type="entry name" value="OS08G0476300 PROTEIN"/>
    <property type="match status" value="1"/>
</dbReference>
<name>A0ABY3QZD1_9BRAD</name>
<dbReference type="Gene3D" id="3.40.50.720">
    <property type="entry name" value="NAD(P)-binding Rossmann-like Domain"/>
    <property type="match status" value="1"/>
</dbReference>
<dbReference type="Pfam" id="PF00106">
    <property type="entry name" value="adh_short"/>
    <property type="match status" value="1"/>
</dbReference>
<protein>
    <submittedName>
        <fullName evidence="1">SDR family NAD(P)-dependent oxidoreductase</fullName>
    </submittedName>
</protein>
<proteinExistence type="predicted"/>
<dbReference type="Proteomes" id="UP001430990">
    <property type="component" value="Chromosome"/>
</dbReference>
<dbReference type="InterPro" id="IPR036291">
    <property type="entry name" value="NAD(P)-bd_dom_sf"/>
</dbReference>
<gene>
    <name evidence="1" type="ORF">BjapCC829_38265</name>
</gene>
<organism evidence="1 2">
    <name type="scientific">Bradyrhizobium barranii</name>
    <dbReference type="NCBI Taxonomy" id="2992140"/>
    <lineage>
        <taxon>Bacteria</taxon>
        <taxon>Pseudomonadati</taxon>
        <taxon>Pseudomonadota</taxon>
        <taxon>Alphaproteobacteria</taxon>
        <taxon>Hyphomicrobiales</taxon>
        <taxon>Nitrobacteraceae</taxon>
        <taxon>Bradyrhizobium</taxon>
    </lineage>
</organism>
<dbReference type="PANTHER" id="PTHR43431">
    <property type="entry name" value="OXIDOREDUCTASE, SHORT CHAIN DEHYDROGENASE/REDUCTASE FAMILY (AFU_ORTHOLOGUE AFUA_5G14000)"/>
    <property type="match status" value="1"/>
</dbReference>
<evidence type="ECO:0000313" key="2">
    <source>
        <dbReference type="Proteomes" id="UP001430990"/>
    </source>
</evidence>
<sequence>MGLATAERFASEGFRVILSARNETKTKELAGQLEAKGHKVGVRTVDAAEPSSVAALVSQVESEFTGIDVLHFNAASLRKATLADQPRDTFNYDLAVNVGGAMVAAQAAAPNMIARGSGSILFTGGGFALQPHPDYLSLSIGKAGIRALAQGIFKPLQENGVHVATVTVAGLVMNSKDANAVAEEFWQLHSQPPGSWQVETVYTPAG</sequence>
<evidence type="ECO:0000313" key="1">
    <source>
        <dbReference type="EMBL" id="UFW91390.1"/>
    </source>
</evidence>
<dbReference type="EMBL" id="CP088100">
    <property type="protein sequence ID" value="UFW91390.1"/>
    <property type="molecule type" value="Genomic_DNA"/>
</dbReference>
<reference evidence="1" key="1">
    <citation type="submission" date="2021-11" db="EMBL/GenBank/DDBJ databases">
        <title>Australian commercial rhizobial inoculants.</title>
        <authorList>
            <person name="Kohlmeier M.G."/>
            <person name="O'Hara G.W."/>
            <person name="Colombi E."/>
            <person name="Ramsay J.P."/>
            <person name="Terpolilli J."/>
        </authorList>
    </citation>
    <scope>NUCLEOTIDE SEQUENCE</scope>
    <source>
        <strain evidence="1">CC829</strain>
    </source>
</reference>
<dbReference type="SUPFAM" id="SSF51735">
    <property type="entry name" value="NAD(P)-binding Rossmann-fold domains"/>
    <property type="match status" value="1"/>
</dbReference>
<dbReference type="InterPro" id="IPR002347">
    <property type="entry name" value="SDR_fam"/>
</dbReference>
<accession>A0ABY3QZD1</accession>